<dbReference type="GeneID" id="49819405"/>
<feature type="transmembrane region" description="Helical" evidence="2">
    <location>
        <begin position="42"/>
        <end position="64"/>
    </location>
</feature>
<reference evidence="3 4" key="1">
    <citation type="submission" date="2018-02" db="EMBL/GenBank/DDBJ databases">
        <title>Bacteriophage NCPPB3778 and a type I-E CRISPR drive the evolution of the US Biological Select Agent, Rathayibacter toxicus.</title>
        <authorList>
            <person name="Davis E.W.II."/>
            <person name="Tabima J.F."/>
            <person name="Weisberg A.J."/>
            <person name="Lopes L.D."/>
            <person name="Wiseman M.S."/>
            <person name="Wiseman M.S."/>
            <person name="Pupko T."/>
            <person name="Belcher M.S."/>
            <person name="Sechler A.J."/>
            <person name="Tancos M.A."/>
            <person name="Schroeder B.K."/>
            <person name="Murray T.D."/>
            <person name="Luster D.G."/>
            <person name="Schneider W.L."/>
            <person name="Rogers E."/>
            <person name="Andreote F.D."/>
            <person name="Grunwald N.J."/>
            <person name="Putnam M.L."/>
            <person name="Chang J.H."/>
        </authorList>
    </citation>
    <scope>NUCLEOTIDE SEQUENCE [LARGE SCALE GENOMIC DNA]</scope>
    <source>
        <strain evidence="3 4">AY1D6</strain>
    </source>
</reference>
<feature type="region of interest" description="Disordered" evidence="1">
    <location>
        <begin position="1"/>
        <end position="31"/>
    </location>
</feature>
<evidence type="ECO:0008006" key="5">
    <source>
        <dbReference type="Google" id="ProtNLM"/>
    </source>
</evidence>
<protein>
    <recommendedName>
        <fullName evidence="5">DUF3180 domain-containing protein</fullName>
    </recommendedName>
</protein>
<dbReference type="RefSeq" id="WP_097166659.1">
    <property type="nucleotide sequence ID" value="NZ_CP028129.1"/>
</dbReference>
<evidence type="ECO:0000256" key="2">
    <source>
        <dbReference type="SAM" id="Phobius"/>
    </source>
</evidence>
<name>A0ABX5AG23_RATRA</name>
<keyword evidence="2" id="KW-1133">Transmembrane helix</keyword>
<accession>A0ABX5AG23</accession>
<proteinExistence type="predicted"/>
<feature type="compositionally biased region" description="Polar residues" evidence="1">
    <location>
        <begin position="1"/>
        <end position="10"/>
    </location>
</feature>
<evidence type="ECO:0000313" key="4">
    <source>
        <dbReference type="Proteomes" id="UP000239698"/>
    </source>
</evidence>
<feature type="transmembrane region" description="Helical" evidence="2">
    <location>
        <begin position="76"/>
        <end position="98"/>
    </location>
</feature>
<comment type="caution">
    <text evidence="3">The sequence shown here is derived from an EMBL/GenBank/DDBJ whole genome shotgun (WGS) entry which is preliminary data.</text>
</comment>
<dbReference type="Proteomes" id="UP000239698">
    <property type="component" value="Unassembled WGS sequence"/>
</dbReference>
<organism evidence="3 4">
    <name type="scientific">Rathayibacter rathayi</name>
    <name type="common">Corynebacterium rathayi</name>
    <dbReference type="NCBI Taxonomy" id="33887"/>
    <lineage>
        <taxon>Bacteria</taxon>
        <taxon>Bacillati</taxon>
        <taxon>Actinomycetota</taxon>
        <taxon>Actinomycetes</taxon>
        <taxon>Micrococcales</taxon>
        <taxon>Microbacteriaceae</taxon>
        <taxon>Rathayibacter</taxon>
    </lineage>
</organism>
<dbReference type="EMBL" id="PSVT01000005">
    <property type="protein sequence ID" value="PPH78796.1"/>
    <property type="molecule type" value="Genomic_DNA"/>
</dbReference>
<gene>
    <name evidence="3" type="ORF">C5C40_04560</name>
</gene>
<keyword evidence="4" id="KW-1185">Reference proteome</keyword>
<sequence>MTQHTATATLEQIPAAAPAHPDPDPTPIAEAESEPLVRSADLVAALTGIALCFFSLFVFAIAHWQYFGADVDEVSLLGWLTPLIAGVACLLAAGVSVSSRVAARRAVRFAA</sequence>
<keyword evidence="2" id="KW-0812">Transmembrane</keyword>
<evidence type="ECO:0000256" key="1">
    <source>
        <dbReference type="SAM" id="MobiDB-lite"/>
    </source>
</evidence>
<evidence type="ECO:0000313" key="3">
    <source>
        <dbReference type="EMBL" id="PPH78796.1"/>
    </source>
</evidence>
<keyword evidence="2" id="KW-0472">Membrane</keyword>